<evidence type="ECO:0000313" key="2">
    <source>
        <dbReference type="Proteomes" id="UP000002668"/>
    </source>
</evidence>
<keyword evidence="2" id="KW-1185">Reference proteome</keyword>
<name>E5AB78_LEPMJ</name>
<dbReference type="EMBL" id="FP929138">
    <property type="protein sequence ID" value="CBY00919.1"/>
    <property type="molecule type" value="Genomic_DNA"/>
</dbReference>
<dbReference type="Proteomes" id="UP000002668">
    <property type="component" value="Genome"/>
</dbReference>
<sequence>MGAATQTSACMTAQLSTELVWNNAQSVYEGHGEWRLTVYTLLPNSDPLPPSSLGAPLVFRSVSPECQCWDAGRDLGSRFEAGETRQGSSRKCSRNKLFATTARYMWMTSVMHADLETSTTGCASVRRMI</sequence>
<dbReference type="InParanoid" id="E5AB78"/>
<gene>
    <name evidence="1" type="ORF">LEMA_P020490.1</name>
</gene>
<dbReference type="VEuPathDB" id="FungiDB:LEMA_P020490.1"/>
<proteinExistence type="predicted"/>
<dbReference type="GeneID" id="13292336"/>
<dbReference type="AlphaFoldDB" id="E5AB78"/>
<protein>
    <submittedName>
        <fullName evidence="1">Predicted protein</fullName>
    </submittedName>
</protein>
<accession>E5AB78</accession>
<evidence type="ECO:0000313" key="1">
    <source>
        <dbReference type="EMBL" id="CBY00919.1"/>
    </source>
</evidence>
<reference evidence="2" key="1">
    <citation type="journal article" date="2011" name="Nat. Commun.">
        <title>Effector diversification within compartments of the Leptosphaeria maculans genome affected by Repeat-Induced Point mutations.</title>
        <authorList>
            <person name="Rouxel T."/>
            <person name="Grandaubert J."/>
            <person name="Hane J.K."/>
            <person name="Hoede C."/>
            <person name="van de Wouw A.P."/>
            <person name="Couloux A."/>
            <person name="Dominguez V."/>
            <person name="Anthouard V."/>
            <person name="Bally P."/>
            <person name="Bourras S."/>
            <person name="Cozijnsen A.J."/>
            <person name="Ciuffetti L.M."/>
            <person name="Degrave A."/>
            <person name="Dilmaghani A."/>
            <person name="Duret L."/>
            <person name="Fudal I."/>
            <person name="Goodwin S.B."/>
            <person name="Gout L."/>
            <person name="Glaser N."/>
            <person name="Linglin J."/>
            <person name="Kema G.H.J."/>
            <person name="Lapalu N."/>
            <person name="Lawrence C.B."/>
            <person name="May K."/>
            <person name="Meyer M."/>
            <person name="Ollivier B."/>
            <person name="Poulain J."/>
            <person name="Schoch C.L."/>
            <person name="Simon A."/>
            <person name="Spatafora J.W."/>
            <person name="Stachowiak A."/>
            <person name="Turgeon B.G."/>
            <person name="Tyler B.M."/>
            <person name="Vincent D."/>
            <person name="Weissenbach J."/>
            <person name="Amselem J."/>
            <person name="Quesneville H."/>
            <person name="Oliver R.P."/>
            <person name="Wincker P."/>
            <person name="Balesdent M.-H."/>
            <person name="Howlett B.J."/>
        </authorList>
    </citation>
    <scope>NUCLEOTIDE SEQUENCE [LARGE SCALE GENOMIC DNA]</scope>
    <source>
        <strain evidence="2">JN3 / isolate v23.1.3 / race Av1-4-5-6-7-8</strain>
    </source>
</reference>
<organism evidence="2">
    <name type="scientific">Leptosphaeria maculans (strain JN3 / isolate v23.1.3 / race Av1-4-5-6-7-8)</name>
    <name type="common">Blackleg fungus</name>
    <name type="synonym">Phoma lingam</name>
    <dbReference type="NCBI Taxonomy" id="985895"/>
    <lineage>
        <taxon>Eukaryota</taxon>
        <taxon>Fungi</taxon>
        <taxon>Dikarya</taxon>
        <taxon>Ascomycota</taxon>
        <taxon>Pezizomycotina</taxon>
        <taxon>Dothideomycetes</taxon>
        <taxon>Pleosporomycetidae</taxon>
        <taxon>Pleosporales</taxon>
        <taxon>Pleosporineae</taxon>
        <taxon>Leptosphaeriaceae</taxon>
        <taxon>Plenodomus</taxon>
        <taxon>Plenodomus lingam/Leptosphaeria maculans species complex</taxon>
    </lineage>
</organism>
<dbReference type="HOGENOM" id="CLU_1949218_0_0_1"/>